<dbReference type="PROSITE" id="PS00324">
    <property type="entry name" value="ASPARTOKINASE"/>
    <property type="match status" value="1"/>
</dbReference>
<evidence type="ECO:0000313" key="20">
    <source>
        <dbReference type="EMBL" id="SFS01544.1"/>
    </source>
</evidence>
<evidence type="ECO:0000256" key="4">
    <source>
        <dbReference type="ARBA" id="ARBA00005139"/>
    </source>
</evidence>
<feature type="binding site" evidence="16">
    <location>
        <begin position="173"/>
        <end position="174"/>
    </location>
    <ligand>
        <name>ATP</name>
        <dbReference type="ChEBI" id="CHEBI:30616"/>
    </ligand>
</feature>
<accession>A0AA94HKQ9</accession>
<evidence type="ECO:0000256" key="1">
    <source>
        <dbReference type="ARBA" id="ARBA00002843"/>
    </source>
</evidence>
<dbReference type="NCBIfam" id="NF005155">
    <property type="entry name" value="PRK06635.1-4"/>
    <property type="match status" value="1"/>
</dbReference>
<dbReference type="GO" id="GO:0009090">
    <property type="term" value="P:homoserine biosynthetic process"/>
    <property type="evidence" value="ECO:0007669"/>
    <property type="project" value="TreeGrafter"/>
</dbReference>
<dbReference type="CDD" id="cd04913">
    <property type="entry name" value="ACT_AKii-LysC-BS-like_1"/>
    <property type="match status" value="1"/>
</dbReference>
<dbReference type="PIRSF" id="PIRSF000726">
    <property type="entry name" value="Asp_kin"/>
    <property type="match status" value="1"/>
</dbReference>
<feature type="domain" description="ACT" evidence="19">
    <location>
        <begin position="290"/>
        <end position="366"/>
    </location>
</feature>
<keyword evidence="8 18" id="KW-0028">Amino-acid biosynthesis</keyword>
<evidence type="ECO:0000256" key="7">
    <source>
        <dbReference type="ARBA" id="ARBA00016273"/>
    </source>
</evidence>
<sequence>MPLIVQKYGGSSVADSDRLRMVARRIAATREAGHDVAIVVSAMGDTTDELLQLARGVSSEPVARELDMLLTAGERISTSLLAMALHELGHEAASFTGVQAGLRTDQAFGDARILDVQPARIADAIAAGVIPIVAGFQGGNDDEDVTTLGRGGSDTTAVALAAALGAEVCEICTDVDGLYTADPRVVPHAQRLPYLSTEEALELTAHGAKVLHRRSVEIARRHGVSLHVRSSFGETEGTWISDDPVATALAADPLSSDPHASVHQHADLEESPVEQPIISGVTHTDDQSMLTVVGAPDVPGTAAAIFAVITGAVATVDMVGQTHTAADTGLIDFSFALPMEDATRAAKALQREQDRLGFATLTLTDDVGKVSVVGDGMRSTPQVSAQLFEALSAEGITVHLIAQSEIRLSVVVPLEQLEHATRVLHGAFGLDAVELAVVHGEAAA</sequence>
<protein>
    <recommendedName>
        <fullName evidence="7 17">Aspartokinase</fullName>
        <ecNumber evidence="6 17">2.7.2.4</ecNumber>
    </recommendedName>
</protein>
<dbReference type="NCBIfam" id="TIGR00657">
    <property type="entry name" value="asp_kinases"/>
    <property type="match status" value="1"/>
</dbReference>
<gene>
    <name evidence="20" type="ORF">SAMN04487783_0560</name>
</gene>
<dbReference type="PROSITE" id="PS51671">
    <property type="entry name" value="ACT"/>
    <property type="match status" value="1"/>
</dbReference>
<keyword evidence="9 17" id="KW-0808">Transferase</keyword>
<dbReference type="Proteomes" id="UP000198506">
    <property type="component" value="Unassembled WGS sequence"/>
</dbReference>
<reference evidence="20 21" key="1">
    <citation type="submission" date="2016-10" db="EMBL/GenBank/DDBJ databases">
        <authorList>
            <person name="Varghese N."/>
            <person name="Submissions S."/>
        </authorList>
    </citation>
    <scope>NUCLEOTIDE SEQUENCE [LARGE SCALE GENOMIC DNA]</scope>
    <source>
        <strain evidence="20 21">IAM 15147</strain>
    </source>
</reference>
<feature type="binding site" evidence="16">
    <location>
        <begin position="209"/>
        <end position="210"/>
    </location>
    <ligand>
        <name>ATP</name>
        <dbReference type="ChEBI" id="CHEBI:30616"/>
    </ligand>
</feature>
<dbReference type="InterPro" id="IPR018042">
    <property type="entry name" value="Aspartate_kinase_CS"/>
</dbReference>
<keyword evidence="12 16" id="KW-0067">ATP-binding</keyword>
<comment type="similarity">
    <text evidence="5 17">Belongs to the aspartokinase family.</text>
</comment>
<evidence type="ECO:0000256" key="8">
    <source>
        <dbReference type="ARBA" id="ARBA00022605"/>
    </source>
</evidence>
<keyword evidence="11 17" id="KW-0418">Kinase</keyword>
<dbReference type="NCBIfam" id="NF005154">
    <property type="entry name" value="PRK06635.1-2"/>
    <property type="match status" value="1"/>
</dbReference>
<dbReference type="FunFam" id="3.40.1160.10:FF:000002">
    <property type="entry name" value="Aspartokinase"/>
    <property type="match status" value="1"/>
</dbReference>
<keyword evidence="13" id="KW-0220">Diaminopimelate biosynthesis</keyword>
<feature type="binding site" evidence="16">
    <location>
        <position position="74"/>
    </location>
    <ligand>
        <name>substrate</name>
    </ligand>
</feature>
<evidence type="ECO:0000256" key="9">
    <source>
        <dbReference type="ARBA" id="ARBA00022679"/>
    </source>
</evidence>
<keyword evidence="10 16" id="KW-0547">Nucleotide-binding</keyword>
<dbReference type="GO" id="GO:0005524">
    <property type="term" value="F:ATP binding"/>
    <property type="evidence" value="ECO:0007669"/>
    <property type="project" value="UniProtKB-KW"/>
</dbReference>
<dbReference type="EMBL" id="FOZN01000001">
    <property type="protein sequence ID" value="SFS01544.1"/>
    <property type="molecule type" value="Genomic_DNA"/>
</dbReference>
<proteinExistence type="inferred from homology"/>
<feature type="binding site" evidence="16">
    <location>
        <begin position="7"/>
        <end position="10"/>
    </location>
    <ligand>
        <name>ATP</name>
        <dbReference type="ChEBI" id="CHEBI:30616"/>
    </ligand>
</feature>
<dbReference type="SUPFAM" id="SSF55021">
    <property type="entry name" value="ACT-like"/>
    <property type="match status" value="2"/>
</dbReference>
<feature type="binding site" evidence="16">
    <location>
        <position position="47"/>
    </location>
    <ligand>
        <name>substrate</name>
    </ligand>
</feature>
<evidence type="ECO:0000256" key="17">
    <source>
        <dbReference type="RuleBase" id="RU003448"/>
    </source>
</evidence>
<dbReference type="GO" id="GO:0009089">
    <property type="term" value="P:lysine biosynthetic process via diaminopimelate"/>
    <property type="evidence" value="ECO:0007669"/>
    <property type="project" value="InterPro"/>
</dbReference>
<evidence type="ECO:0000256" key="11">
    <source>
        <dbReference type="ARBA" id="ARBA00022777"/>
    </source>
</evidence>
<evidence type="ECO:0000256" key="2">
    <source>
        <dbReference type="ARBA" id="ARBA00004766"/>
    </source>
</evidence>
<dbReference type="SUPFAM" id="SSF53633">
    <property type="entry name" value="Carbamate kinase-like"/>
    <property type="match status" value="1"/>
</dbReference>
<evidence type="ECO:0000256" key="16">
    <source>
        <dbReference type="PIRSR" id="PIRSR000726-1"/>
    </source>
</evidence>
<feature type="binding site" evidence="16">
    <location>
        <position position="184"/>
    </location>
    <ligand>
        <name>ATP</name>
        <dbReference type="ChEBI" id="CHEBI:30616"/>
    </ligand>
</feature>
<dbReference type="Pfam" id="PF00696">
    <property type="entry name" value="AA_kinase"/>
    <property type="match status" value="1"/>
</dbReference>
<dbReference type="InterPro" id="IPR045865">
    <property type="entry name" value="ACT-like_dom_sf"/>
</dbReference>
<dbReference type="Gene3D" id="3.40.1160.10">
    <property type="entry name" value="Acetylglutamate kinase-like"/>
    <property type="match status" value="1"/>
</dbReference>
<comment type="caution">
    <text evidence="20">The sequence shown here is derived from an EMBL/GenBank/DDBJ whole genome shotgun (WGS) entry which is preliminary data.</text>
</comment>
<dbReference type="Pfam" id="PF22468">
    <property type="entry name" value="ACT_9"/>
    <property type="match status" value="1"/>
</dbReference>
<evidence type="ECO:0000256" key="6">
    <source>
        <dbReference type="ARBA" id="ARBA00013059"/>
    </source>
</evidence>
<dbReference type="InterPro" id="IPR001048">
    <property type="entry name" value="Asp/Glu/Uridylate_kinase"/>
</dbReference>
<comment type="pathway">
    <text evidence="2 18">Amino-acid biosynthesis; L-lysine biosynthesis via DAP pathway; (S)-tetrahydrodipicolinate from L-aspartate: step 1/4.</text>
</comment>
<dbReference type="InterPro" id="IPR036393">
    <property type="entry name" value="AceGlu_kinase-like_sf"/>
</dbReference>
<dbReference type="GO" id="GO:0019877">
    <property type="term" value="P:diaminopimelate biosynthetic process"/>
    <property type="evidence" value="ECO:0007669"/>
    <property type="project" value="UniProtKB-KW"/>
</dbReference>
<evidence type="ECO:0000256" key="13">
    <source>
        <dbReference type="ARBA" id="ARBA00022915"/>
    </source>
</evidence>
<evidence type="ECO:0000256" key="14">
    <source>
        <dbReference type="ARBA" id="ARBA00023154"/>
    </source>
</evidence>
<dbReference type="CDD" id="cd04936">
    <property type="entry name" value="ACT_AKii-LysC-BS-like_2"/>
    <property type="match status" value="1"/>
</dbReference>
<dbReference type="InterPro" id="IPR001341">
    <property type="entry name" value="Asp_kinase"/>
</dbReference>
<comment type="pathway">
    <text evidence="4 18">Amino-acid biosynthesis; L-threonine biosynthesis; L-threonine from L-aspartate: step 1/5.</text>
</comment>
<dbReference type="GO" id="GO:0005829">
    <property type="term" value="C:cytosol"/>
    <property type="evidence" value="ECO:0007669"/>
    <property type="project" value="TreeGrafter"/>
</dbReference>
<dbReference type="EC" id="2.7.2.4" evidence="6 17"/>
<keyword evidence="14" id="KW-0457">Lysine biosynthesis</keyword>
<dbReference type="InterPro" id="IPR005260">
    <property type="entry name" value="Asp_kin_monofn"/>
</dbReference>
<dbReference type="InterPro" id="IPR002912">
    <property type="entry name" value="ACT_dom"/>
</dbReference>
<dbReference type="PANTHER" id="PTHR21499:SF3">
    <property type="entry name" value="ASPARTOKINASE"/>
    <property type="match status" value="1"/>
</dbReference>
<dbReference type="CDD" id="cd04261">
    <property type="entry name" value="AAK_AKii-LysC-BS"/>
    <property type="match status" value="1"/>
</dbReference>
<comment type="pathway">
    <text evidence="3 18">Amino-acid biosynthesis; L-methionine biosynthesis via de novo pathway; L-homoserine from L-aspartate: step 1/3.</text>
</comment>
<evidence type="ECO:0000256" key="5">
    <source>
        <dbReference type="ARBA" id="ARBA00010122"/>
    </source>
</evidence>
<organism evidence="20 21">
    <name type="scientific">Agrococcus baldri</name>
    <dbReference type="NCBI Taxonomy" id="153730"/>
    <lineage>
        <taxon>Bacteria</taxon>
        <taxon>Bacillati</taxon>
        <taxon>Actinomycetota</taxon>
        <taxon>Actinomycetes</taxon>
        <taxon>Micrococcales</taxon>
        <taxon>Microbacteriaceae</taxon>
        <taxon>Agrococcus</taxon>
    </lineage>
</organism>
<comment type="catalytic activity">
    <reaction evidence="15 17">
        <text>L-aspartate + ATP = 4-phospho-L-aspartate + ADP</text>
        <dbReference type="Rhea" id="RHEA:23776"/>
        <dbReference type="ChEBI" id="CHEBI:29991"/>
        <dbReference type="ChEBI" id="CHEBI:30616"/>
        <dbReference type="ChEBI" id="CHEBI:57535"/>
        <dbReference type="ChEBI" id="CHEBI:456216"/>
        <dbReference type="EC" id="2.7.2.4"/>
    </reaction>
</comment>
<evidence type="ECO:0000256" key="3">
    <source>
        <dbReference type="ARBA" id="ARBA00004986"/>
    </source>
</evidence>
<comment type="function">
    <text evidence="1">Catalyzes the phosphorylation of the beta-carboxyl group of aspartic acid with ATP to yield 4-phospho-L-aspartate, which is involved in the branched biosynthetic pathway leading to the biosynthesis of amino acids lysine, threonine, isoleucine and methionine.</text>
</comment>
<dbReference type="PANTHER" id="PTHR21499">
    <property type="entry name" value="ASPARTATE KINASE"/>
    <property type="match status" value="1"/>
</dbReference>
<evidence type="ECO:0000256" key="10">
    <source>
        <dbReference type="ARBA" id="ARBA00022741"/>
    </source>
</evidence>
<keyword evidence="21" id="KW-1185">Reference proteome</keyword>
<dbReference type="RefSeq" id="WP_092915615.1">
    <property type="nucleotide sequence ID" value="NZ_FOZN01000001.1"/>
</dbReference>
<dbReference type="Gene3D" id="3.30.2130.10">
    <property type="entry name" value="VC0802-like"/>
    <property type="match status" value="1"/>
</dbReference>
<name>A0AA94HKQ9_9MICO</name>
<dbReference type="InterPro" id="IPR041740">
    <property type="entry name" value="AKii-LysC-BS"/>
</dbReference>
<dbReference type="AlphaFoldDB" id="A0AA94HKQ9"/>
<evidence type="ECO:0000256" key="18">
    <source>
        <dbReference type="RuleBase" id="RU004249"/>
    </source>
</evidence>
<dbReference type="GO" id="GO:0004072">
    <property type="term" value="F:aspartate kinase activity"/>
    <property type="evidence" value="ECO:0007669"/>
    <property type="project" value="UniProtKB-EC"/>
</dbReference>
<evidence type="ECO:0000259" key="19">
    <source>
        <dbReference type="PROSITE" id="PS51671"/>
    </source>
</evidence>
<evidence type="ECO:0000256" key="12">
    <source>
        <dbReference type="ARBA" id="ARBA00022840"/>
    </source>
</evidence>
<feature type="binding site" evidence="16">
    <location>
        <position position="179"/>
    </location>
    <ligand>
        <name>ATP</name>
        <dbReference type="ChEBI" id="CHEBI:30616"/>
    </ligand>
</feature>
<evidence type="ECO:0000313" key="21">
    <source>
        <dbReference type="Proteomes" id="UP000198506"/>
    </source>
</evidence>
<dbReference type="InterPro" id="IPR054352">
    <property type="entry name" value="ACT_Aspartokinase"/>
</dbReference>
<evidence type="ECO:0000256" key="15">
    <source>
        <dbReference type="ARBA" id="ARBA00047872"/>
    </source>
</evidence>